<feature type="transmembrane region" description="Helical" evidence="1">
    <location>
        <begin position="87"/>
        <end position="106"/>
    </location>
</feature>
<keyword evidence="5" id="KW-1185">Reference proteome</keyword>
<feature type="domain" description="Glycosyl hydrolase family 98 putative carbohydrate-binding module" evidence="3">
    <location>
        <begin position="225"/>
        <end position="310"/>
    </location>
</feature>
<evidence type="ECO:0000313" key="5">
    <source>
        <dbReference type="Proteomes" id="UP001596028"/>
    </source>
</evidence>
<organism evidence="4 5">
    <name type="scientific">Cohnella hongkongensis</name>
    <dbReference type="NCBI Taxonomy" id="178337"/>
    <lineage>
        <taxon>Bacteria</taxon>
        <taxon>Bacillati</taxon>
        <taxon>Bacillota</taxon>
        <taxon>Bacilli</taxon>
        <taxon>Bacillales</taxon>
        <taxon>Paenibacillaceae</taxon>
        <taxon>Cohnella</taxon>
    </lineage>
</organism>
<keyword evidence="1" id="KW-0812">Transmembrane</keyword>
<protein>
    <submittedName>
        <fullName evidence="4">VanZ family protein</fullName>
    </submittedName>
</protein>
<sequence length="321" mass="35130">MIAGKARTATLIALTVYTAIMLYILYFGFDRMNNIHDGTQGYNLVPNGIPLSLPIGGWSWLWFYNFANFAAFLPYGMFVPLVARVGLLRLAGLFLVTISILETLQWGTGLGSFDIDDILTNMLGVVVGYMAQRWVPRPKGTWKGFAKILAAAALLSFGTIVAVQGMNHLIEKATSVEAGREVGIDSLPVKARSVVWDPSLAVFEVGGHRVKPQVNLFSRENPGSMTVTYALDGKYVTFSGYMAVPDDISEGVSTIVITLDGGEGGTATTTLSRTESSEPQYFEMDARGARELTLTVRNEDENPNTNVLLWDLTLTEIQSRR</sequence>
<dbReference type="RefSeq" id="WP_378094033.1">
    <property type="nucleotide sequence ID" value="NZ_JBHSEP010000004.1"/>
</dbReference>
<dbReference type="Proteomes" id="UP001596028">
    <property type="component" value="Unassembled WGS sequence"/>
</dbReference>
<keyword evidence="1" id="KW-1133">Transmembrane helix</keyword>
<dbReference type="Pfam" id="PF08305">
    <property type="entry name" value="NPCBM"/>
    <property type="match status" value="1"/>
</dbReference>
<dbReference type="Pfam" id="PF04892">
    <property type="entry name" value="VanZ"/>
    <property type="match status" value="1"/>
</dbReference>
<evidence type="ECO:0000256" key="1">
    <source>
        <dbReference type="SAM" id="Phobius"/>
    </source>
</evidence>
<proteinExistence type="predicted"/>
<feature type="domain" description="VanZ-like" evidence="2">
    <location>
        <begin position="16"/>
        <end position="132"/>
    </location>
</feature>
<dbReference type="InterPro" id="IPR006976">
    <property type="entry name" value="VanZ-like"/>
</dbReference>
<name>A0ABV9FAA0_9BACL</name>
<evidence type="ECO:0000259" key="2">
    <source>
        <dbReference type="Pfam" id="PF04892"/>
    </source>
</evidence>
<dbReference type="SUPFAM" id="SSF49785">
    <property type="entry name" value="Galactose-binding domain-like"/>
    <property type="match status" value="1"/>
</dbReference>
<reference evidence="5" key="1">
    <citation type="journal article" date="2019" name="Int. J. Syst. Evol. Microbiol.">
        <title>The Global Catalogue of Microorganisms (GCM) 10K type strain sequencing project: providing services to taxonomists for standard genome sequencing and annotation.</title>
        <authorList>
            <consortium name="The Broad Institute Genomics Platform"/>
            <consortium name="The Broad Institute Genome Sequencing Center for Infectious Disease"/>
            <person name="Wu L."/>
            <person name="Ma J."/>
        </authorList>
    </citation>
    <scope>NUCLEOTIDE SEQUENCE [LARGE SCALE GENOMIC DNA]</scope>
    <source>
        <strain evidence="5">CCUG 49571</strain>
    </source>
</reference>
<dbReference type="InterPro" id="IPR008979">
    <property type="entry name" value="Galactose-bd-like_sf"/>
</dbReference>
<evidence type="ECO:0000259" key="3">
    <source>
        <dbReference type="Pfam" id="PF08305"/>
    </source>
</evidence>
<keyword evidence="1" id="KW-0472">Membrane</keyword>
<feature type="transmembrane region" description="Helical" evidence="1">
    <location>
        <begin position="9"/>
        <end position="29"/>
    </location>
</feature>
<dbReference type="InterPro" id="IPR038637">
    <property type="entry name" value="NPCBM_sf"/>
</dbReference>
<dbReference type="EMBL" id="JBHSEP010000004">
    <property type="protein sequence ID" value="MFC4598114.1"/>
    <property type="molecule type" value="Genomic_DNA"/>
</dbReference>
<accession>A0ABV9FAA0</accession>
<feature type="transmembrane region" description="Helical" evidence="1">
    <location>
        <begin position="49"/>
        <end position="75"/>
    </location>
</feature>
<evidence type="ECO:0000313" key="4">
    <source>
        <dbReference type="EMBL" id="MFC4598114.1"/>
    </source>
</evidence>
<dbReference type="InterPro" id="IPR013222">
    <property type="entry name" value="Glyco_hyd_98_carb-bd"/>
</dbReference>
<feature type="transmembrane region" description="Helical" evidence="1">
    <location>
        <begin position="148"/>
        <end position="166"/>
    </location>
</feature>
<dbReference type="Gene3D" id="2.60.120.1060">
    <property type="entry name" value="NPCBM/NEW2 domain"/>
    <property type="match status" value="1"/>
</dbReference>
<comment type="caution">
    <text evidence="4">The sequence shown here is derived from an EMBL/GenBank/DDBJ whole genome shotgun (WGS) entry which is preliminary data.</text>
</comment>
<gene>
    <name evidence="4" type="ORF">ACFO3S_07655</name>
</gene>